<accession>A0A4Y5TX72</accession>
<name>A0A4Y5TX72_9CAUD</name>
<reference evidence="1 2" key="1">
    <citation type="submission" date="2019-04" db="EMBL/GenBank/DDBJ databases">
        <title>Nine Novel Phages from a Plateau Lake in Southwest China Provide Insights into Aeromonas Phage Diversity.</title>
        <authorList>
            <person name="Xiao W."/>
            <person name="Bai M."/>
            <person name="Wang Y."/>
            <person name="Cui X."/>
        </authorList>
    </citation>
    <scope>NUCLEOTIDE SEQUENCE [LARGE SCALE GENOMIC DNA]</scope>
</reference>
<dbReference type="Pfam" id="PF21822">
    <property type="entry name" value="Phage_TAC_15"/>
    <property type="match status" value="1"/>
</dbReference>
<sequence length="151" mass="16949">MAKQLMAHEVTLSNKKDYFITDWSTRKTYQNLFKLGKLFAPMSSALTEALQGGERLSEVVPGVLLFVCEELDDKGFEKLFALITEDVTGAGGVGKLDMDDLEPHEVLEILTKCLEHYYKSFFGKALNQIKELVQEALKVASLDNQLNKTKS</sequence>
<evidence type="ECO:0000313" key="1">
    <source>
        <dbReference type="EMBL" id="QDB74004.1"/>
    </source>
</evidence>
<keyword evidence="2" id="KW-1185">Reference proteome</keyword>
<organism evidence="1 2">
    <name type="scientific">Aeromonas phage 2L372D</name>
    <dbReference type="NCBI Taxonomy" id="2588097"/>
    <lineage>
        <taxon>Viruses</taxon>
        <taxon>Duplodnaviria</taxon>
        <taxon>Heunggongvirae</taxon>
        <taxon>Uroviricota</taxon>
        <taxon>Caudoviricetes</taxon>
        <taxon>Plateaulakevirus</taxon>
        <taxon>Plateaulakevirus pv2L372D</taxon>
    </lineage>
</organism>
<protein>
    <recommendedName>
        <fullName evidence="3">Tail assembly chaperone</fullName>
    </recommendedName>
</protein>
<gene>
    <name evidence="1" type="ORF">2L372D_090</name>
</gene>
<proteinExistence type="predicted"/>
<dbReference type="Proteomes" id="UP000316128">
    <property type="component" value="Segment"/>
</dbReference>
<dbReference type="EMBL" id="MK804893">
    <property type="protein sequence ID" value="QDB74004.1"/>
    <property type="molecule type" value="Genomic_DNA"/>
</dbReference>
<dbReference type="InterPro" id="IPR049156">
    <property type="entry name" value="Phage_chap_TAC_15-like"/>
</dbReference>
<evidence type="ECO:0008006" key="3">
    <source>
        <dbReference type="Google" id="ProtNLM"/>
    </source>
</evidence>
<evidence type="ECO:0000313" key="2">
    <source>
        <dbReference type="Proteomes" id="UP000316128"/>
    </source>
</evidence>